<proteinExistence type="predicted"/>
<dbReference type="Pfam" id="PF01297">
    <property type="entry name" value="ZnuA"/>
    <property type="match status" value="1"/>
</dbReference>
<gene>
    <name evidence="2" type="ORF">E6K79_11265</name>
</gene>
<name>A0A538TGT6_UNCEI</name>
<dbReference type="InterPro" id="IPR006127">
    <property type="entry name" value="ZnuA-like"/>
</dbReference>
<dbReference type="AlphaFoldDB" id="A0A538TGT6"/>
<evidence type="ECO:0008006" key="4">
    <source>
        <dbReference type="Google" id="ProtNLM"/>
    </source>
</evidence>
<sequence length="185" mass="20108">MLIFGSSIAPRTCPFSKSRRSRSTPRWVTYTRTATPTTGRIQGTGPSSPRRSPRRWPRSIQSMPRIIGAVPISSGRKRKRRGSVESRSWTYFANAFGFEVAAEAEPVPGIPPTGKHLAEVVNIVKERHVPVFLQEPWFSNDAGLFLAREGGARVVTASPSCDTTAAGSYLTHISDLIGKIGGGKS</sequence>
<dbReference type="EMBL" id="VBOZ01000035">
    <property type="protein sequence ID" value="TMQ62832.1"/>
    <property type="molecule type" value="Genomic_DNA"/>
</dbReference>
<organism evidence="2 3">
    <name type="scientific">Eiseniibacteriota bacterium</name>
    <dbReference type="NCBI Taxonomy" id="2212470"/>
    <lineage>
        <taxon>Bacteria</taxon>
        <taxon>Candidatus Eiseniibacteriota</taxon>
    </lineage>
</organism>
<dbReference type="SUPFAM" id="SSF53807">
    <property type="entry name" value="Helical backbone' metal receptor"/>
    <property type="match status" value="1"/>
</dbReference>
<dbReference type="GO" id="GO:0046872">
    <property type="term" value="F:metal ion binding"/>
    <property type="evidence" value="ECO:0007669"/>
    <property type="project" value="InterPro"/>
</dbReference>
<evidence type="ECO:0000313" key="2">
    <source>
        <dbReference type="EMBL" id="TMQ62832.1"/>
    </source>
</evidence>
<accession>A0A538TGT6</accession>
<evidence type="ECO:0000256" key="1">
    <source>
        <dbReference type="SAM" id="MobiDB-lite"/>
    </source>
</evidence>
<evidence type="ECO:0000313" key="3">
    <source>
        <dbReference type="Proteomes" id="UP000317691"/>
    </source>
</evidence>
<protein>
    <recommendedName>
        <fullName evidence="4">Zinc ABC transporter substrate-binding protein</fullName>
    </recommendedName>
</protein>
<dbReference type="GO" id="GO:0030001">
    <property type="term" value="P:metal ion transport"/>
    <property type="evidence" value="ECO:0007669"/>
    <property type="project" value="InterPro"/>
</dbReference>
<comment type="caution">
    <text evidence="2">The sequence shown here is derived from an EMBL/GenBank/DDBJ whole genome shotgun (WGS) entry which is preliminary data.</text>
</comment>
<dbReference type="Proteomes" id="UP000317691">
    <property type="component" value="Unassembled WGS sequence"/>
</dbReference>
<reference evidence="2 3" key="1">
    <citation type="journal article" date="2019" name="Nat. Microbiol.">
        <title>Mediterranean grassland soil C-N compound turnover is dependent on rainfall and depth, and is mediated by genomically divergent microorganisms.</title>
        <authorList>
            <person name="Diamond S."/>
            <person name="Andeer P.F."/>
            <person name="Li Z."/>
            <person name="Crits-Christoph A."/>
            <person name="Burstein D."/>
            <person name="Anantharaman K."/>
            <person name="Lane K.R."/>
            <person name="Thomas B.C."/>
            <person name="Pan C."/>
            <person name="Northen T.R."/>
            <person name="Banfield J.F."/>
        </authorList>
    </citation>
    <scope>NUCLEOTIDE SEQUENCE [LARGE SCALE GENOMIC DNA]</scope>
    <source>
        <strain evidence="2">WS_9</strain>
    </source>
</reference>
<feature type="region of interest" description="Disordered" evidence="1">
    <location>
        <begin position="32"/>
        <end position="59"/>
    </location>
</feature>
<dbReference type="Gene3D" id="3.40.50.1980">
    <property type="entry name" value="Nitrogenase molybdenum iron protein domain"/>
    <property type="match status" value="1"/>
</dbReference>